<organism evidence="2 3">
    <name type="scientific">Methyloligella halotolerans</name>
    <dbReference type="NCBI Taxonomy" id="1177755"/>
    <lineage>
        <taxon>Bacteria</taxon>
        <taxon>Pseudomonadati</taxon>
        <taxon>Pseudomonadota</taxon>
        <taxon>Alphaproteobacteria</taxon>
        <taxon>Hyphomicrobiales</taxon>
        <taxon>Hyphomicrobiaceae</taxon>
        <taxon>Methyloligella</taxon>
    </lineage>
</organism>
<keyword evidence="3" id="KW-1185">Reference proteome</keyword>
<name>A0A1E2RXM9_9HYPH</name>
<dbReference type="Gene3D" id="3.30.530.20">
    <property type="match status" value="1"/>
</dbReference>
<feature type="region of interest" description="Disordered" evidence="1">
    <location>
        <begin position="176"/>
        <end position="208"/>
    </location>
</feature>
<protein>
    <submittedName>
        <fullName evidence="2">Polyketide cyclase / dehydrase and lipid transport</fullName>
    </submittedName>
</protein>
<dbReference type="InterPro" id="IPR023393">
    <property type="entry name" value="START-like_dom_sf"/>
</dbReference>
<sequence>MRPLLRLVLGVVALFAILAAVAVTLPQQVHVARSVVINAPEGAIFPYLNDLHKTAVWLPWAQRDRDLSVGYSGAEKGEGAHVEWYSEEPSIGAGSMDITKSEAPQRVDYNVDYGGLEGTSYLLVTPSGSGSKVTWGFGYEPGNNLFKRWKGLMLDRLVGTDYQAGLAALKHIVERERAPEDSVTPTPAAPPPAAPAEAAPAEQDVPKQ</sequence>
<evidence type="ECO:0000256" key="1">
    <source>
        <dbReference type="SAM" id="MobiDB-lite"/>
    </source>
</evidence>
<comment type="caution">
    <text evidence="2">The sequence shown here is derived from an EMBL/GenBank/DDBJ whole genome shotgun (WGS) entry which is preliminary data.</text>
</comment>
<dbReference type="Pfam" id="PF10604">
    <property type="entry name" value="Polyketide_cyc2"/>
    <property type="match status" value="1"/>
</dbReference>
<dbReference type="SUPFAM" id="SSF55961">
    <property type="entry name" value="Bet v1-like"/>
    <property type="match status" value="1"/>
</dbReference>
<evidence type="ECO:0000313" key="2">
    <source>
        <dbReference type="EMBL" id="ODA66902.1"/>
    </source>
</evidence>
<gene>
    <name evidence="2" type="ORF">A7A08_02199</name>
</gene>
<dbReference type="CDD" id="cd07818">
    <property type="entry name" value="SRPBCC_1"/>
    <property type="match status" value="1"/>
</dbReference>
<proteinExistence type="predicted"/>
<dbReference type="EMBL" id="MASI01000005">
    <property type="protein sequence ID" value="ODA66902.1"/>
    <property type="molecule type" value="Genomic_DNA"/>
</dbReference>
<accession>A0A1E2RXM9</accession>
<dbReference type="InterPro" id="IPR019587">
    <property type="entry name" value="Polyketide_cyclase/dehydratase"/>
</dbReference>
<dbReference type="AlphaFoldDB" id="A0A1E2RXM9"/>
<dbReference type="Proteomes" id="UP000095087">
    <property type="component" value="Unassembled WGS sequence"/>
</dbReference>
<reference evidence="2 3" key="1">
    <citation type="submission" date="2016-07" db="EMBL/GenBank/DDBJ databases">
        <title>Draft genome sequence of Methyloligella halotolerans C2T (VKM B-2706T=CCUG 61687T=DSM 25045T), a halotolerant polyhydroxybutyrate accumulating methylotroph.</title>
        <authorList>
            <person name="Vasilenko O.V."/>
            <person name="Doronina N.V."/>
            <person name="Poroshina M.N."/>
            <person name="Tarlachkov S.V."/>
            <person name="Trotsenko Y.A."/>
        </authorList>
    </citation>
    <scope>NUCLEOTIDE SEQUENCE [LARGE SCALE GENOMIC DNA]</scope>
    <source>
        <strain evidence="2 3">VKM B-2706</strain>
    </source>
</reference>
<evidence type="ECO:0000313" key="3">
    <source>
        <dbReference type="Proteomes" id="UP000095087"/>
    </source>
</evidence>